<accession>A0ABM0GTK6</accession>
<evidence type="ECO:0000313" key="5">
    <source>
        <dbReference type="Proteomes" id="UP000694865"/>
    </source>
</evidence>
<dbReference type="Gene3D" id="3.40.50.300">
    <property type="entry name" value="P-loop containing nucleotide triphosphate hydrolases"/>
    <property type="match status" value="2"/>
</dbReference>
<dbReference type="InterPro" id="IPR041569">
    <property type="entry name" value="AAA_lid_3"/>
</dbReference>
<keyword evidence="2" id="KW-0067">ATP-binding</keyword>
<dbReference type="CDD" id="cd19503">
    <property type="entry name" value="RecA-like_CDC48_NLV2_r1-like"/>
    <property type="match status" value="1"/>
</dbReference>
<dbReference type="SUPFAM" id="SSF52540">
    <property type="entry name" value="P-loop containing nucleoside triphosphate hydrolases"/>
    <property type="match status" value="2"/>
</dbReference>
<dbReference type="CDD" id="cd19511">
    <property type="entry name" value="RecA-like_CDC48_r2-like"/>
    <property type="match status" value="1"/>
</dbReference>
<dbReference type="InterPro" id="IPR003960">
    <property type="entry name" value="ATPase_AAA_CS"/>
</dbReference>
<feature type="region of interest" description="Disordered" evidence="3">
    <location>
        <begin position="268"/>
        <end position="312"/>
    </location>
</feature>
<dbReference type="InterPro" id="IPR050168">
    <property type="entry name" value="AAA_ATPase_domain"/>
</dbReference>
<evidence type="ECO:0000259" key="4">
    <source>
        <dbReference type="SMART" id="SM00382"/>
    </source>
</evidence>
<dbReference type="PANTHER" id="PTHR23077">
    <property type="entry name" value="AAA-FAMILY ATPASE"/>
    <property type="match status" value="1"/>
</dbReference>
<dbReference type="Pfam" id="PF00004">
    <property type="entry name" value="AAA"/>
    <property type="match status" value="2"/>
</dbReference>
<dbReference type="Proteomes" id="UP000694865">
    <property type="component" value="Unplaced"/>
</dbReference>
<protein>
    <submittedName>
        <fullName evidence="6">Spermatogenesis-associated protein 5-like</fullName>
    </submittedName>
</protein>
<feature type="domain" description="AAA+ ATPase" evidence="4">
    <location>
        <begin position="673"/>
        <end position="811"/>
    </location>
</feature>
<feature type="domain" description="AAA+ ATPase" evidence="4">
    <location>
        <begin position="401"/>
        <end position="540"/>
    </location>
</feature>
<dbReference type="PROSITE" id="PS00674">
    <property type="entry name" value="AAA"/>
    <property type="match status" value="2"/>
</dbReference>
<dbReference type="SMART" id="SM00382">
    <property type="entry name" value="AAA"/>
    <property type="match status" value="2"/>
</dbReference>
<dbReference type="RefSeq" id="XP_002737071.1">
    <property type="nucleotide sequence ID" value="XM_002737025.2"/>
</dbReference>
<evidence type="ECO:0000256" key="1">
    <source>
        <dbReference type="ARBA" id="ARBA00022741"/>
    </source>
</evidence>
<name>A0ABM0GTK6_SACKO</name>
<dbReference type="GeneID" id="100373725"/>
<organism evidence="5 6">
    <name type="scientific">Saccoglossus kowalevskii</name>
    <name type="common">Acorn worm</name>
    <dbReference type="NCBI Taxonomy" id="10224"/>
    <lineage>
        <taxon>Eukaryota</taxon>
        <taxon>Metazoa</taxon>
        <taxon>Hemichordata</taxon>
        <taxon>Enteropneusta</taxon>
        <taxon>Harrimaniidae</taxon>
        <taxon>Saccoglossus</taxon>
    </lineage>
</organism>
<dbReference type="PANTHER" id="PTHR23077:SF27">
    <property type="entry name" value="ATPASE FAMILY GENE 2 PROTEIN HOMOLOG A"/>
    <property type="match status" value="1"/>
</dbReference>
<keyword evidence="1" id="KW-0547">Nucleotide-binding</keyword>
<dbReference type="Pfam" id="PF17862">
    <property type="entry name" value="AAA_lid_3"/>
    <property type="match status" value="2"/>
</dbReference>
<evidence type="ECO:0000256" key="3">
    <source>
        <dbReference type="SAM" id="MobiDB-lite"/>
    </source>
</evidence>
<dbReference type="Gene3D" id="2.40.40.20">
    <property type="match status" value="1"/>
</dbReference>
<dbReference type="SUPFAM" id="SSF50692">
    <property type="entry name" value="ADC-like"/>
    <property type="match status" value="1"/>
</dbReference>
<dbReference type="InterPro" id="IPR009010">
    <property type="entry name" value="Asp_de-COase-like_dom_sf"/>
</dbReference>
<dbReference type="InterPro" id="IPR003959">
    <property type="entry name" value="ATPase_AAA_core"/>
</dbReference>
<keyword evidence="5" id="KW-1185">Reference proteome</keyword>
<gene>
    <name evidence="6" type="primary">LOC100373725</name>
</gene>
<dbReference type="Gene3D" id="1.10.8.60">
    <property type="match status" value="2"/>
</dbReference>
<dbReference type="InterPro" id="IPR027417">
    <property type="entry name" value="P-loop_NTPase"/>
</dbReference>
<evidence type="ECO:0000313" key="6">
    <source>
        <dbReference type="RefSeq" id="XP_002737071.1"/>
    </source>
</evidence>
<dbReference type="InterPro" id="IPR003593">
    <property type="entry name" value="AAA+_ATPase"/>
</dbReference>
<proteinExistence type="predicted"/>
<evidence type="ECO:0000256" key="2">
    <source>
        <dbReference type="ARBA" id="ARBA00022840"/>
    </source>
</evidence>
<sequence>MPPKRKGTRTEWVQCTICDALFSSKDISTHCDVCKDNSTEDGDHVVMNVKHGHIRGTTFFAIVHTSVDKVDERLPATIRQDMVQLNPSTMKMCGICIGKQVIVTSDTASLICTAWPVVTIPASYVGMNEHMKKLYNIKSGGFVSIEKLSASIIAAKEIVLIPRVEFNFLDTANFQAFLLKHFNEKFVTIGNKLELTYFGKPCLFKIVKIVGTDGTKVSLDQSEFLDCDNAQDNQSSSAAVLACSDTSVESNVLLTSINESLSMQSFTDANGDNLSADQSDESPLNESELSDKFSSLDLTDNQTSTPQRTSNVEKLMCRRTSPSDVRQKTIHKDLHVFTISSETRTVMQRSSDKNVEELKNKRKEVGYFSIGGLSKQLEILREMVELPLRSPEVFESLGIVPPRGVLLYGPPGTGKTLIAKAIANETKAYFTTINGPEVLSKFYGETESKLREIFKESERQAPAVIFIDEIDALCPKRENVHSELEKRIVATLLTLMDGMSSGNSTGHVIVLGATNRPDSIDTALRRPGRFDRDIEISIPNMKDRKDILQKLLLHMPHDLTDLDIDSIAESAHGYVGADLAAVCKEAGLHAFKKHKRLAVSDTGESDNTVIGKTDFVFALKEIKPSAMREITIDVPKVLWTDIGGQAIIKQKLRQAVEWPLRHPEVFHRMGIEPPQGVLLYGPPGCSKTMIVKALATETQLNFIAVKGPELFSKWVGESERAVREVFRKARAASPAIVFFDEIDALASSRGGSSGSGQVTDRVLAQLLTELDGIEKLTDVTIVAATNRPDVIDKALLRPGRIDRILYVPLPDEQTRREILQIQFRKMPIGSDVSLESLVGNTGRYSGAEVVAVCHEAALAAMQEDIHAEFIMERHFKQALLAVTPRITEDLIEFYEQYKDISGLHTV</sequence>
<reference evidence="6" key="1">
    <citation type="submission" date="2025-08" db="UniProtKB">
        <authorList>
            <consortium name="RefSeq"/>
        </authorList>
    </citation>
    <scope>IDENTIFICATION</scope>
    <source>
        <tissue evidence="6">Testes</tissue>
    </source>
</reference>